<evidence type="ECO:0008006" key="3">
    <source>
        <dbReference type="Google" id="ProtNLM"/>
    </source>
</evidence>
<protein>
    <recommendedName>
        <fullName evidence="3">Helix-turn-helix domain-containing protein</fullName>
    </recommendedName>
</protein>
<evidence type="ECO:0000313" key="2">
    <source>
        <dbReference type="Proteomes" id="UP000199503"/>
    </source>
</evidence>
<reference evidence="2" key="1">
    <citation type="submission" date="2016-10" db="EMBL/GenBank/DDBJ databases">
        <authorList>
            <person name="Varghese N."/>
            <person name="Submissions S."/>
        </authorList>
    </citation>
    <scope>NUCLEOTIDE SEQUENCE [LARGE SCALE GENOMIC DNA]</scope>
    <source>
        <strain evidence="2">DSM 44437</strain>
    </source>
</reference>
<dbReference type="OrthoDB" id="4744257at2"/>
<dbReference type="STRING" id="65499.SAMN04488000_118132"/>
<organism evidence="1 2">
    <name type="scientific">Lentzea albida</name>
    <dbReference type="NCBI Taxonomy" id="65499"/>
    <lineage>
        <taxon>Bacteria</taxon>
        <taxon>Bacillati</taxon>
        <taxon>Actinomycetota</taxon>
        <taxon>Actinomycetes</taxon>
        <taxon>Pseudonocardiales</taxon>
        <taxon>Pseudonocardiaceae</taxon>
        <taxon>Lentzea</taxon>
    </lineage>
</organism>
<proteinExistence type="predicted"/>
<evidence type="ECO:0000313" key="1">
    <source>
        <dbReference type="EMBL" id="SES21191.1"/>
    </source>
</evidence>
<keyword evidence="2" id="KW-1185">Reference proteome</keyword>
<dbReference type="RefSeq" id="WP_143091820.1">
    <property type="nucleotide sequence ID" value="NZ_FOFV01000018.1"/>
</dbReference>
<dbReference type="AlphaFoldDB" id="A0A1H9VI46"/>
<dbReference type="SUPFAM" id="SSF46955">
    <property type="entry name" value="Putative DNA-binding domain"/>
    <property type="match status" value="1"/>
</dbReference>
<accession>A0A1H9VI46</accession>
<name>A0A1H9VI46_9PSEU</name>
<gene>
    <name evidence="1" type="ORF">SAMN04488000_118132</name>
</gene>
<sequence length="113" mass="12411">MSGEKRWNDTPLQIARAVARSYRNELLAVAPDRCAALDSAAKELGHQWVIPPLVTTDAPRLRLSEIAEALGQKTGTVWAWANRGVIPRGDDGLFDLAEVQRALAERPARRKAA</sequence>
<dbReference type="EMBL" id="FOFV01000018">
    <property type="protein sequence ID" value="SES21191.1"/>
    <property type="molecule type" value="Genomic_DNA"/>
</dbReference>
<dbReference type="Proteomes" id="UP000199503">
    <property type="component" value="Unassembled WGS sequence"/>
</dbReference>
<dbReference type="InterPro" id="IPR009061">
    <property type="entry name" value="DNA-bd_dom_put_sf"/>
</dbReference>